<name>A0A2P6NZM3_9EUKA</name>
<dbReference type="Gene3D" id="2.130.10.10">
    <property type="entry name" value="YVTN repeat-like/Quinoprotein amine dehydrogenase"/>
    <property type="match status" value="1"/>
</dbReference>
<dbReference type="InParanoid" id="A0A2P6NZM3"/>
<comment type="caution">
    <text evidence="4">The sequence shown here is derived from an EMBL/GenBank/DDBJ whole genome shotgun (WGS) entry which is preliminary data.</text>
</comment>
<proteinExistence type="inferred from homology"/>
<dbReference type="FunCoup" id="A0A2P6NZM3">
    <property type="interactions" value="308"/>
</dbReference>
<dbReference type="InterPro" id="IPR048720">
    <property type="entry name" value="PROPPIN"/>
</dbReference>
<dbReference type="EMBL" id="MDYQ01000003">
    <property type="protein sequence ID" value="PRP89425.1"/>
    <property type="molecule type" value="Genomic_DNA"/>
</dbReference>
<keyword evidence="5" id="KW-1185">Reference proteome</keyword>
<keyword evidence="1" id="KW-0853">WD repeat</keyword>
<dbReference type="InterPro" id="IPR001680">
    <property type="entry name" value="WD40_rpt"/>
</dbReference>
<dbReference type="PANTHER" id="PTHR11227">
    <property type="entry name" value="WD-REPEAT PROTEIN INTERACTING WITH PHOSPHOINOSIDES WIPI -RELATED"/>
    <property type="match status" value="1"/>
</dbReference>
<dbReference type="STRING" id="1890364.A0A2P6NZM3"/>
<accession>A0A2P6NZM3</accession>
<dbReference type="SMART" id="SM00320">
    <property type="entry name" value="WD40"/>
    <property type="match status" value="3"/>
</dbReference>
<dbReference type="InterPro" id="IPR015943">
    <property type="entry name" value="WD40/YVTN_repeat-like_dom_sf"/>
</dbReference>
<dbReference type="Pfam" id="PF21032">
    <property type="entry name" value="PROPPIN"/>
    <property type="match status" value="1"/>
</dbReference>
<dbReference type="InterPro" id="IPR036322">
    <property type="entry name" value="WD40_repeat_dom_sf"/>
</dbReference>
<evidence type="ECO:0000256" key="2">
    <source>
        <dbReference type="ARBA" id="ARBA00022737"/>
    </source>
</evidence>
<gene>
    <name evidence="4" type="ORF">PROFUN_01288</name>
</gene>
<dbReference type="Proteomes" id="UP000241769">
    <property type="component" value="Unassembled WGS sequence"/>
</dbReference>
<reference evidence="4 5" key="1">
    <citation type="journal article" date="2018" name="Genome Biol. Evol.">
        <title>Multiple Roots of Fruiting Body Formation in Amoebozoa.</title>
        <authorList>
            <person name="Hillmann F."/>
            <person name="Forbes G."/>
            <person name="Novohradska S."/>
            <person name="Ferling I."/>
            <person name="Riege K."/>
            <person name="Groth M."/>
            <person name="Westermann M."/>
            <person name="Marz M."/>
            <person name="Spaller T."/>
            <person name="Winckler T."/>
            <person name="Schaap P."/>
            <person name="Glockner G."/>
        </authorList>
    </citation>
    <scope>NUCLEOTIDE SEQUENCE [LARGE SCALE GENOMIC DNA]</scope>
    <source>
        <strain evidence="4 5">Jena</strain>
    </source>
</reference>
<protein>
    <submittedName>
        <fullName evidence="4">WD repeat domain phosphoinositide-interacting protein 3</fullName>
    </submittedName>
</protein>
<keyword evidence="2" id="KW-0677">Repeat</keyword>
<organism evidence="4 5">
    <name type="scientific">Planoprotostelium fungivorum</name>
    <dbReference type="NCBI Taxonomy" id="1890364"/>
    <lineage>
        <taxon>Eukaryota</taxon>
        <taxon>Amoebozoa</taxon>
        <taxon>Evosea</taxon>
        <taxon>Variosea</taxon>
        <taxon>Cavosteliida</taxon>
        <taxon>Cavosteliaceae</taxon>
        <taxon>Planoprotostelium</taxon>
    </lineage>
</organism>
<evidence type="ECO:0000256" key="3">
    <source>
        <dbReference type="ARBA" id="ARBA00025740"/>
    </source>
</evidence>
<evidence type="ECO:0000313" key="5">
    <source>
        <dbReference type="Proteomes" id="UP000241769"/>
    </source>
</evidence>
<comment type="similarity">
    <text evidence="3">Belongs to the WD repeat PROPPIN family.</text>
</comment>
<evidence type="ECO:0000313" key="4">
    <source>
        <dbReference type="EMBL" id="PRP89425.1"/>
    </source>
</evidence>
<evidence type="ECO:0000256" key="1">
    <source>
        <dbReference type="ARBA" id="ARBA00022574"/>
    </source>
</evidence>
<sequence length="351" mass="39484">MSMRLPKDKQVSELVFASFNQDYGCIACATQRGFCIFNSDPLKERFRRDFENGGIGIVEMLFRSNILGLVGSGTNPKFPDNKAMIWDDYQNKCIAELEFKSEVKAIKLRRDRIVVVLENKVYVYNFADLQLLHQIETSPNPKGLCALSASPNIVLAVPGLKPGTVHVELYDLKQTQIINAHNNGLTQLVLSLDGSKLATSSERGTLVRLWDTKTGAQTRELRRGADKADIYSLAFSSNLEWLCVSSDKGTVHIYGLSAEHDKREEENRKKNEEAKTRVSSFSFMKEILPSYFSSEWSFASFHIPETHSICCFGSDSNSVIVVSADGSYYKYSFDRTKGGECKQETMAKFLK</sequence>
<dbReference type="GO" id="GO:0005737">
    <property type="term" value="C:cytoplasm"/>
    <property type="evidence" value="ECO:0007669"/>
    <property type="project" value="UniProtKB-ARBA"/>
</dbReference>
<dbReference type="AlphaFoldDB" id="A0A2P6NZM3"/>
<dbReference type="SUPFAM" id="SSF50978">
    <property type="entry name" value="WD40 repeat-like"/>
    <property type="match status" value="1"/>
</dbReference>
<dbReference type="OrthoDB" id="1667587at2759"/>